<evidence type="ECO:0000313" key="4">
    <source>
        <dbReference type="Proteomes" id="UP001412067"/>
    </source>
</evidence>
<feature type="region of interest" description="Disordered" evidence="1">
    <location>
        <begin position="222"/>
        <end position="252"/>
    </location>
</feature>
<keyword evidence="4" id="KW-1185">Reference proteome</keyword>
<evidence type="ECO:0000313" key="3">
    <source>
        <dbReference type="EMBL" id="KAK8942119.1"/>
    </source>
</evidence>
<proteinExistence type="predicted"/>
<keyword evidence="2" id="KW-1133">Transmembrane helix</keyword>
<organism evidence="3 4">
    <name type="scientific">Platanthera guangdongensis</name>
    <dbReference type="NCBI Taxonomy" id="2320717"/>
    <lineage>
        <taxon>Eukaryota</taxon>
        <taxon>Viridiplantae</taxon>
        <taxon>Streptophyta</taxon>
        <taxon>Embryophyta</taxon>
        <taxon>Tracheophyta</taxon>
        <taxon>Spermatophyta</taxon>
        <taxon>Magnoliopsida</taxon>
        <taxon>Liliopsida</taxon>
        <taxon>Asparagales</taxon>
        <taxon>Orchidaceae</taxon>
        <taxon>Orchidoideae</taxon>
        <taxon>Orchideae</taxon>
        <taxon>Orchidinae</taxon>
        <taxon>Platanthera</taxon>
    </lineage>
</organism>
<keyword evidence="2" id="KW-0472">Membrane</keyword>
<feature type="transmembrane region" description="Helical" evidence="2">
    <location>
        <begin position="69"/>
        <end position="91"/>
    </location>
</feature>
<keyword evidence="2" id="KW-0812">Transmembrane</keyword>
<protein>
    <submittedName>
        <fullName evidence="3">E3 ubiquitin-protein ligase AIP2</fullName>
    </submittedName>
</protein>
<dbReference type="EMBL" id="JBBWWR010000019">
    <property type="protein sequence ID" value="KAK8942119.1"/>
    <property type="molecule type" value="Genomic_DNA"/>
</dbReference>
<gene>
    <name evidence="3" type="primary">AIP2</name>
    <name evidence="3" type="ORF">KSP40_PGU005425</name>
</gene>
<dbReference type="Proteomes" id="UP001412067">
    <property type="component" value="Unassembled WGS sequence"/>
</dbReference>
<sequence>MSSEDRVAEELQALRIKLGKKQTFEEAVSSIASLPGQFLLCSPSLRKSVILRLRFPNPGPRSDCFSAKFFHVVILFYVYCTKLMICIALLYCYCQLGFDFGVKNSEARNLHPLRFTAFREEEEMSEEKAAAAMDLVDSESPTTMGCYGWKIFCSYGEKLEGGAREIYSTVCRVATLLQTRYTTRGFWLAGLSLFEQAEKVVSVSSEKDNLNKYVARAREHLNDMENEVSSSERRQPGGAATGKEAKLDGAETLGRRHWSGRRQYGGRGAASARVVVGCRPSDAEEAQARCEGCQRKERQWLERKSRGSVKESKVRVFPFLFAVGDAGEMRKGGDVTVREMWEAG</sequence>
<evidence type="ECO:0000256" key="1">
    <source>
        <dbReference type="SAM" id="MobiDB-lite"/>
    </source>
</evidence>
<name>A0ABR2LK49_9ASPA</name>
<evidence type="ECO:0000256" key="2">
    <source>
        <dbReference type="SAM" id="Phobius"/>
    </source>
</evidence>
<comment type="caution">
    <text evidence="3">The sequence shown here is derived from an EMBL/GenBank/DDBJ whole genome shotgun (WGS) entry which is preliminary data.</text>
</comment>
<accession>A0ABR2LK49</accession>
<reference evidence="3 4" key="1">
    <citation type="journal article" date="2022" name="Nat. Plants">
        <title>Genomes of leafy and leafless Platanthera orchids illuminate the evolution of mycoheterotrophy.</title>
        <authorList>
            <person name="Li M.H."/>
            <person name="Liu K.W."/>
            <person name="Li Z."/>
            <person name="Lu H.C."/>
            <person name="Ye Q.L."/>
            <person name="Zhang D."/>
            <person name="Wang J.Y."/>
            <person name="Li Y.F."/>
            <person name="Zhong Z.M."/>
            <person name="Liu X."/>
            <person name="Yu X."/>
            <person name="Liu D.K."/>
            <person name="Tu X.D."/>
            <person name="Liu B."/>
            <person name="Hao Y."/>
            <person name="Liao X.Y."/>
            <person name="Jiang Y.T."/>
            <person name="Sun W.H."/>
            <person name="Chen J."/>
            <person name="Chen Y.Q."/>
            <person name="Ai Y."/>
            <person name="Zhai J.W."/>
            <person name="Wu S.S."/>
            <person name="Zhou Z."/>
            <person name="Hsiao Y.Y."/>
            <person name="Wu W.L."/>
            <person name="Chen Y.Y."/>
            <person name="Lin Y.F."/>
            <person name="Hsu J.L."/>
            <person name="Li C.Y."/>
            <person name="Wang Z.W."/>
            <person name="Zhao X."/>
            <person name="Zhong W.Y."/>
            <person name="Ma X.K."/>
            <person name="Ma L."/>
            <person name="Huang J."/>
            <person name="Chen G.Z."/>
            <person name="Huang M.Z."/>
            <person name="Huang L."/>
            <person name="Peng D.H."/>
            <person name="Luo Y.B."/>
            <person name="Zou S.Q."/>
            <person name="Chen S.P."/>
            <person name="Lan S."/>
            <person name="Tsai W.C."/>
            <person name="Van de Peer Y."/>
            <person name="Liu Z.J."/>
        </authorList>
    </citation>
    <scope>NUCLEOTIDE SEQUENCE [LARGE SCALE GENOMIC DNA]</scope>
    <source>
        <strain evidence="3">Lor288</strain>
    </source>
</reference>